<dbReference type="EMBL" id="AVOT02006887">
    <property type="protein sequence ID" value="MBW0482681.1"/>
    <property type="molecule type" value="Genomic_DNA"/>
</dbReference>
<evidence type="ECO:0000313" key="2">
    <source>
        <dbReference type="Proteomes" id="UP000765509"/>
    </source>
</evidence>
<dbReference type="Proteomes" id="UP000765509">
    <property type="component" value="Unassembled WGS sequence"/>
</dbReference>
<sequence>MEETTTRTRIAKSWSRIRQEGRNSMINASNEPTQIIERPLLKSHKCGSPSHLANYLTKKVIGEVYITELEEPLKKEEEETEINSI</sequence>
<dbReference type="AlphaFoldDB" id="A0A9Q3GWN1"/>
<keyword evidence="2" id="KW-1185">Reference proteome</keyword>
<organism evidence="1 2">
    <name type="scientific">Austropuccinia psidii MF-1</name>
    <dbReference type="NCBI Taxonomy" id="1389203"/>
    <lineage>
        <taxon>Eukaryota</taxon>
        <taxon>Fungi</taxon>
        <taxon>Dikarya</taxon>
        <taxon>Basidiomycota</taxon>
        <taxon>Pucciniomycotina</taxon>
        <taxon>Pucciniomycetes</taxon>
        <taxon>Pucciniales</taxon>
        <taxon>Sphaerophragmiaceae</taxon>
        <taxon>Austropuccinia</taxon>
    </lineage>
</organism>
<name>A0A9Q3GWN1_9BASI</name>
<proteinExistence type="predicted"/>
<reference evidence="1" key="1">
    <citation type="submission" date="2021-03" db="EMBL/GenBank/DDBJ databases">
        <title>Draft genome sequence of rust myrtle Austropuccinia psidii MF-1, a brazilian biotype.</title>
        <authorList>
            <person name="Quecine M.C."/>
            <person name="Pachon D.M.R."/>
            <person name="Bonatelli M.L."/>
            <person name="Correr F.H."/>
            <person name="Franceschini L.M."/>
            <person name="Leite T.F."/>
            <person name="Margarido G.R.A."/>
            <person name="Almeida C.A."/>
            <person name="Ferrarezi J.A."/>
            <person name="Labate C.A."/>
        </authorList>
    </citation>
    <scope>NUCLEOTIDE SEQUENCE</scope>
    <source>
        <strain evidence="1">MF-1</strain>
    </source>
</reference>
<evidence type="ECO:0000313" key="1">
    <source>
        <dbReference type="EMBL" id="MBW0482681.1"/>
    </source>
</evidence>
<comment type="caution">
    <text evidence="1">The sequence shown here is derived from an EMBL/GenBank/DDBJ whole genome shotgun (WGS) entry which is preliminary data.</text>
</comment>
<protein>
    <submittedName>
        <fullName evidence="1">Uncharacterized protein</fullName>
    </submittedName>
</protein>
<dbReference type="OrthoDB" id="3644300at2759"/>
<accession>A0A9Q3GWN1</accession>
<gene>
    <name evidence="1" type="ORF">O181_022396</name>
</gene>